<feature type="region of interest" description="Disordered" evidence="1">
    <location>
        <begin position="1"/>
        <end position="28"/>
    </location>
</feature>
<feature type="region of interest" description="Disordered" evidence="1">
    <location>
        <begin position="110"/>
        <end position="134"/>
    </location>
</feature>
<feature type="compositionally biased region" description="Basic residues" evidence="1">
    <location>
        <begin position="121"/>
        <end position="131"/>
    </location>
</feature>
<accession>A0ABQ3SMU8</accession>
<proteinExistence type="predicted"/>
<protein>
    <submittedName>
        <fullName evidence="2">Uncharacterized protein</fullName>
    </submittedName>
</protein>
<sequence>MSAEEALGRHAGARASGPGRAKKRVRLLPKILRDRPARSGSLSDGVGNGSAWCSTAAGSGAGMPVTHDPLERFRADVNVAETASLALLATTARYRVIDVFRAPMRLPGAGVRTGTGGPSAGHRRAAPRTRHHEVPAAPACGDEQLLWGSV</sequence>
<reference evidence="3" key="1">
    <citation type="submission" date="2023-07" db="EMBL/GenBank/DDBJ databases">
        <title>Whole genome shotgun sequence of Streptomyces nojiriensis NBRC 13794.</title>
        <authorList>
            <person name="Komaki H."/>
            <person name="Tamura T."/>
        </authorList>
    </citation>
    <scope>NUCLEOTIDE SEQUENCE [LARGE SCALE GENOMIC DNA]</scope>
    <source>
        <strain evidence="3">NBRC 13794</strain>
    </source>
</reference>
<dbReference type="EMBL" id="BNEC01000005">
    <property type="protein sequence ID" value="GHI69462.1"/>
    <property type="molecule type" value="Genomic_DNA"/>
</dbReference>
<evidence type="ECO:0000256" key="1">
    <source>
        <dbReference type="SAM" id="MobiDB-lite"/>
    </source>
</evidence>
<gene>
    <name evidence="2" type="ORF">Snoj_33800</name>
</gene>
<keyword evidence="3" id="KW-1185">Reference proteome</keyword>
<organism evidence="2 3">
    <name type="scientific">Streptomyces nojiriensis</name>
    <dbReference type="NCBI Taxonomy" id="66374"/>
    <lineage>
        <taxon>Bacteria</taxon>
        <taxon>Bacillati</taxon>
        <taxon>Actinomycetota</taxon>
        <taxon>Actinomycetes</taxon>
        <taxon>Kitasatosporales</taxon>
        <taxon>Streptomycetaceae</taxon>
        <taxon>Streptomyces</taxon>
    </lineage>
</organism>
<evidence type="ECO:0000313" key="2">
    <source>
        <dbReference type="EMBL" id="GHI69462.1"/>
    </source>
</evidence>
<name>A0ABQ3SMU8_9ACTN</name>
<evidence type="ECO:0000313" key="3">
    <source>
        <dbReference type="Proteomes" id="UP000613974"/>
    </source>
</evidence>
<dbReference type="Proteomes" id="UP000613974">
    <property type="component" value="Unassembled WGS sequence"/>
</dbReference>
<comment type="caution">
    <text evidence="2">The sequence shown here is derived from an EMBL/GenBank/DDBJ whole genome shotgun (WGS) entry which is preliminary data.</text>
</comment>